<keyword evidence="1" id="KW-1185">Reference proteome</keyword>
<reference evidence="2" key="1">
    <citation type="submission" date="2016-11" db="UniProtKB">
        <authorList>
            <consortium name="WormBaseParasite"/>
        </authorList>
    </citation>
    <scope>IDENTIFICATION</scope>
</reference>
<evidence type="ECO:0000313" key="2">
    <source>
        <dbReference type="WBParaSite" id="Hba_00334"/>
    </source>
</evidence>
<accession>A0A1I7W6V0</accession>
<dbReference type="Proteomes" id="UP000095283">
    <property type="component" value="Unplaced"/>
</dbReference>
<sequence>MDNECLRKNLESSEVVFRHLSWFQQRSVFRINLLITYAKDREFLPNLPSALDTNRRVKRGVLDYGNAFLSDILKKLSIELYQFKRIRMQDNIDFRTIEASENKIGSYLIDELLPVISDMLRFSDCKNESICGFAEFGRPQKPQDRSCVYVFLNFWYFHDDQMDKQWFVKALLLQVSRDCAMYHCVKNNKAWSQLYLDFYNLDENWQFDDRSVAALAYMGTNATSEIMRIKMIEEVNSKRIVYYVLMKYAVSSLIM</sequence>
<organism evidence="1 2">
    <name type="scientific">Heterorhabditis bacteriophora</name>
    <name type="common">Entomopathogenic nematode worm</name>
    <dbReference type="NCBI Taxonomy" id="37862"/>
    <lineage>
        <taxon>Eukaryota</taxon>
        <taxon>Metazoa</taxon>
        <taxon>Ecdysozoa</taxon>
        <taxon>Nematoda</taxon>
        <taxon>Chromadorea</taxon>
        <taxon>Rhabditida</taxon>
        <taxon>Rhabditina</taxon>
        <taxon>Rhabditomorpha</taxon>
        <taxon>Strongyloidea</taxon>
        <taxon>Heterorhabditidae</taxon>
        <taxon>Heterorhabditis</taxon>
    </lineage>
</organism>
<proteinExistence type="predicted"/>
<evidence type="ECO:0000313" key="1">
    <source>
        <dbReference type="Proteomes" id="UP000095283"/>
    </source>
</evidence>
<protein>
    <submittedName>
        <fullName evidence="2">SET domain-containing protein</fullName>
    </submittedName>
</protein>
<dbReference type="AlphaFoldDB" id="A0A1I7W6V0"/>
<name>A0A1I7W6V0_HETBA</name>
<dbReference type="WBParaSite" id="Hba_00334">
    <property type="protein sequence ID" value="Hba_00334"/>
    <property type="gene ID" value="Hba_00334"/>
</dbReference>